<evidence type="ECO:0000313" key="2">
    <source>
        <dbReference type="Proteomes" id="UP000077412"/>
    </source>
</evidence>
<name>A0A1B1YZU2_9BACL</name>
<dbReference type="KEGG" id="far:ABE41_001605"/>
<dbReference type="EMBL" id="CP016761">
    <property type="protein sequence ID" value="ANX10708.1"/>
    <property type="molecule type" value="Genomic_DNA"/>
</dbReference>
<evidence type="ECO:0000313" key="1">
    <source>
        <dbReference type="EMBL" id="ANX10708.1"/>
    </source>
</evidence>
<organism evidence="1 2">
    <name type="scientific">Fictibacillus arsenicus</name>
    <dbReference type="NCBI Taxonomy" id="255247"/>
    <lineage>
        <taxon>Bacteria</taxon>
        <taxon>Bacillati</taxon>
        <taxon>Bacillota</taxon>
        <taxon>Bacilli</taxon>
        <taxon>Bacillales</taxon>
        <taxon>Fictibacillaceae</taxon>
        <taxon>Fictibacillus</taxon>
    </lineage>
</organism>
<proteinExistence type="predicted"/>
<reference evidence="1 2" key="1">
    <citation type="submission" date="2016-08" db="EMBL/GenBank/DDBJ databases">
        <title>Complete genome sequence of Fictibacillus arsenicus G25-54, a strain with toxicity to nematodes and a potential arsenic-resistance activity.</title>
        <authorList>
            <person name="Zheng Z."/>
        </authorList>
    </citation>
    <scope>NUCLEOTIDE SEQUENCE [LARGE SCALE GENOMIC DNA]</scope>
    <source>
        <strain evidence="1 2">G25-54</strain>
    </source>
</reference>
<keyword evidence="2" id="KW-1185">Reference proteome</keyword>
<accession>A0A1B1YZU2</accession>
<gene>
    <name evidence="1" type="ORF">ABE41_001605</name>
</gene>
<dbReference type="OrthoDB" id="2875895at2"/>
<dbReference type="AlphaFoldDB" id="A0A1B1YZU2"/>
<sequence>MNNLKSIFTKNDFKLTKETSKAIEFENIHTKDVIYLLPNKEISIVLHPQIVEENKGLQHKSHGIYNSTALSLFPKRVNTGQTPITYGYSYKLKSESELDQFLTAVNLIIFHT</sequence>
<dbReference type="STRING" id="255247.ABE41_001605"/>
<dbReference type="RefSeq" id="WP_066285833.1">
    <property type="nucleotide sequence ID" value="NZ_CP016761.1"/>
</dbReference>
<protein>
    <submittedName>
        <fullName evidence="1">Uncharacterized protein</fullName>
    </submittedName>
</protein>
<dbReference type="Proteomes" id="UP000077412">
    <property type="component" value="Chromosome"/>
</dbReference>